<dbReference type="PIRSF" id="PIRSF000126">
    <property type="entry name" value="11-beta-HSD1"/>
    <property type="match status" value="1"/>
</dbReference>
<evidence type="ECO:0000313" key="4">
    <source>
        <dbReference type="EMBL" id="MBB5896562.1"/>
    </source>
</evidence>
<dbReference type="Gene3D" id="3.40.50.720">
    <property type="entry name" value="NAD(P)-binding Rossmann-like Domain"/>
    <property type="match status" value="1"/>
</dbReference>
<accession>A0A7W9KQ20</accession>
<dbReference type="InterPro" id="IPR002347">
    <property type="entry name" value="SDR_fam"/>
</dbReference>
<reference evidence="4 5" key="1">
    <citation type="submission" date="2020-08" db="EMBL/GenBank/DDBJ databases">
        <title>Sequencing the genomes of 1000 actinobacteria strains.</title>
        <authorList>
            <person name="Klenk H.-P."/>
        </authorList>
    </citation>
    <scope>NUCLEOTIDE SEQUENCE [LARGE SCALE GENOMIC DNA]</scope>
    <source>
        <strain evidence="4 5">DSM 43851</strain>
    </source>
</reference>
<dbReference type="InterPro" id="IPR036291">
    <property type="entry name" value="NAD(P)-bd_dom_sf"/>
</dbReference>
<dbReference type="Pfam" id="PF00106">
    <property type="entry name" value="adh_short"/>
    <property type="match status" value="1"/>
</dbReference>
<protein>
    <recommendedName>
        <fullName evidence="6">Dehydrogenase</fullName>
    </recommendedName>
</protein>
<comment type="caution">
    <text evidence="4">The sequence shown here is derived from an EMBL/GenBank/DDBJ whole genome shotgun (WGS) entry which is preliminary data.</text>
</comment>
<evidence type="ECO:0000256" key="3">
    <source>
        <dbReference type="RuleBase" id="RU000363"/>
    </source>
</evidence>
<name>A0A7W9KQ20_9PSEU</name>
<comment type="similarity">
    <text evidence="1 3">Belongs to the short-chain dehydrogenases/reductases (SDR) family.</text>
</comment>
<dbReference type="SUPFAM" id="SSF51735">
    <property type="entry name" value="NAD(P)-binding Rossmann-fold domains"/>
    <property type="match status" value="1"/>
</dbReference>
<gene>
    <name evidence="4" type="ORF">BJ998_007758</name>
</gene>
<dbReference type="AlphaFoldDB" id="A0A7W9KQ20"/>
<dbReference type="PANTHER" id="PTHR42901:SF1">
    <property type="entry name" value="ALCOHOL DEHYDROGENASE"/>
    <property type="match status" value="1"/>
</dbReference>
<dbReference type="RefSeq" id="WP_246488739.1">
    <property type="nucleotide sequence ID" value="NZ_BAAAWY010000016.1"/>
</dbReference>
<keyword evidence="2" id="KW-0560">Oxidoreductase</keyword>
<keyword evidence="5" id="KW-1185">Reference proteome</keyword>
<evidence type="ECO:0000256" key="1">
    <source>
        <dbReference type="ARBA" id="ARBA00006484"/>
    </source>
</evidence>
<proteinExistence type="inferred from homology"/>
<evidence type="ECO:0000256" key="2">
    <source>
        <dbReference type="ARBA" id="ARBA00023002"/>
    </source>
</evidence>
<dbReference type="EMBL" id="JACHIR010000001">
    <property type="protein sequence ID" value="MBB5896562.1"/>
    <property type="molecule type" value="Genomic_DNA"/>
</dbReference>
<dbReference type="Proteomes" id="UP000585638">
    <property type="component" value="Unassembled WGS sequence"/>
</dbReference>
<evidence type="ECO:0008006" key="6">
    <source>
        <dbReference type="Google" id="ProtNLM"/>
    </source>
</evidence>
<sequence>MKAKELSNRTALVTGAGTGIGAAIAERLAARGVRLVIVARDAARLEGVAERLHAQHQVDVLTVPLDLSLRDAPAHLAAQLKATGTELDILINNAGAAQVGRIAKADPADLRALIDVNATAVAETTALFLPAMVARGRGAIVNIASTAAYAPAPYNAVYAASKAFVLSFTQSLWLETRGTGVRVVAVSPGATETAMNTRHIPGKRQPEQVADTVMAALRSRAPAVVDGRLNTVQAFAFSRLMPARTAARITGRFFGRQLDQDPSRHN</sequence>
<dbReference type="GO" id="GO:0016491">
    <property type="term" value="F:oxidoreductase activity"/>
    <property type="evidence" value="ECO:0007669"/>
    <property type="project" value="UniProtKB-KW"/>
</dbReference>
<dbReference type="PRINTS" id="PR00080">
    <property type="entry name" value="SDRFAMILY"/>
</dbReference>
<evidence type="ECO:0000313" key="5">
    <source>
        <dbReference type="Proteomes" id="UP000585638"/>
    </source>
</evidence>
<organism evidence="4 5">
    <name type="scientific">Kutzneria kofuensis</name>
    <dbReference type="NCBI Taxonomy" id="103725"/>
    <lineage>
        <taxon>Bacteria</taxon>
        <taxon>Bacillati</taxon>
        <taxon>Actinomycetota</taxon>
        <taxon>Actinomycetes</taxon>
        <taxon>Pseudonocardiales</taxon>
        <taxon>Pseudonocardiaceae</taxon>
        <taxon>Kutzneria</taxon>
    </lineage>
</organism>
<dbReference type="PRINTS" id="PR00081">
    <property type="entry name" value="GDHRDH"/>
</dbReference>
<dbReference type="PANTHER" id="PTHR42901">
    <property type="entry name" value="ALCOHOL DEHYDROGENASE"/>
    <property type="match status" value="1"/>
</dbReference>
<dbReference type="CDD" id="cd05233">
    <property type="entry name" value="SDR_c"/>
    <property type="match status" value="1"/>
</dbReference>